<accession>A0A8S5MHK0</accession>
<name>A0A8S5MHK0_9CAUD</name>
<evidence type="ECO:0000313" key="1">
    <source>
        <dbReference type="EMBL" id="DAD81837.1"/>
    </source>
</evidence>
<proteinExistence type="predicted"/>
<dbReference type="EMBL" id="BK014908">
    <property type="protein sequence ID" value="DAD81837.1"/>
    <property type="molecule type" value="Genomic_DNA"/>
</dbReference>
<sequence length="127" mass="14502">MTIKVFNVEFQSLAQLQKALGYASQQSKAFIIRQYGSIEQMALIRLKTQDKKEASKKLRALLDTTAAAGTKAQKKELKTIYKCLFAAWSQLDELQQLTIIKTVAGAENINYEELQEKIRKFKELNTK</sequence>
<protein>
    <submittedName>
        <fullName evidence="1">Uncharacterized protein</fullName>
    </submittedName>
</protein>
<organism evidence="1">
    <name type="scientific">Siphoviridae sp. ctvyM23</name>
    <dbReference type="NCBI Taxonomy" id="2826514"/>
    <lineage>
        <taxon>Viruses</taxon>
        <taxon>Duplodnaviria</taxon>
        <taxon>Heunggongvirae</taxon>
        <taxon>Uroviricota</taxon>
        <taxon>Caudoviricetes</taxon>
    </lineage>
</organism>
<reference evidence="1" key="1">
    <citation type="journal article" date="2021" name="Proc. Natl. Acad. Sci. U.S.A.">
        <title>A Catalog of Tens of Thousands of Viruses from Human Metagenomes Reveals Hidden Associations with Chronic Diseases.</title>
        <authorList>
            <person name="Tisza M.J."/>
            <person name="Buck C.B."/>
        </authorList>
    </citation>
    <scope>NUCLEOTIDE SEQUENCE</scope>
    <source>
        <strain evidence="1">CtvyM23</strain>
    </source>
</reference>